<organism evidence="2 3">
    <name type="scientific">Chrysochromulina tobinii</name>
    <dbReference type="NCBI Taxonomy" id="1460289"/>
    <lineage>
        <taxon>Eukaryota</taxon>
        <taxon>Haptista</taxon>
        <taxon>Haptophyta</taxon>
        <taxon>Prymnesiophyceae</taxon>
        <taxon>Prymnesiales</taxon>
        <taxon>Chrysochromulinaceae</taxon>
        <taxon>Chrysochromulina</taxon>
    </lineage>
</organism>
<feature type="compositionally biased region" description="Low complexity" evidence="1">
    <location>
        <begin position="102"/>
        <end position="115"/>
    </location>
</feature>
<feature type="region of interest" description="Disordered" evidence="1">
    <location>
        <begin position="99"/>
        <end position="131"/>
    </location>
</feature>
<dbReference type="Proteomes" id="UP000037460">
    <property type="component" value="Unassembled WGS sequence"/>
</dbReference>
<keyword evidence="3" id="KW-1185">Reference proteome</keyword>
<protein>
    <submittedName>
        <fullName evidence="2">Uncharacterized protein</fullName>
    </submittedName>
</protein>
<name>A0A0M0JCC8_9EUKA</name>
<reference evidence="3" key="1">
    <citation type="journal article" date="2015" name="PLoS Genet.">
        <title>Genome Sequence and Transcriptome Analyses of Chrysochromulina tobin: Metabolic Tools for Enhanced Algal Fitness in the Prominent Order Prymnesiales (Haptophyceae).</title>
        <authorList>
            <person name="Hovde B.T."/>
            <person name="Deodato C.R."/>
            <person name="Hunsperger H.M."/>
            <person name="Ryken S.A."/>
            <person name="Yost W."/>
            <person name="Jha R.K."/>
            <person name="Patterson J."/>
            <person name="Monnat R.J. Jr."/>
            <person name="Barlow S.B."/>
            <person name="Starkenburg S.R."/>
            <person name="Cattolico R.A."/>
        </authorList>
    </citation>
    <scope>NUCLEOTIDE SEQUENCE</scope>
    <source>
        <strain evidence="3">CCMP291</strain>
    </source>
</reference>
<sequence>MVSFDLVRADVVCLQEQINLNPPPAPLLPDELAVPETPQGHAQPKGDTAGDTPEWLQEATEDLGAPASGLVFFDLAAAPTAASAPAVSGLRGVQGALASNYTGRRTSGGTSGRTSVAKPTRVPAAEGDLAM</sequence>
<evidence type="ECO:0000313" key="3">
    <source>
        <dbReference type="Proteomes" id="UP000037460"/>
    </source>
</evidence>
<accession>A0A0M0JCC8</accession>
<evidence type="ECO:0000313" key="2">
    <source>
        <dbReference type="EMBL" id="KOO24002.1"/>
    </source>
</evidence>
<feature type="region of interest" description="Disordered" evidence="1">
    <location>
        <begin position="24"/>
        <end position="53"/>
    </location>
</feature>
<dbReference type="AlphaFoldDB" id="A0A0M0JCC8"/>
<dbReference type="EMBL" id="JWZX01003135">
    <property type="protein sequence ID" value="KOO24002.1"/>
    <property type="molecule type" value="Genomic_DNA"/>
</dbReference>
<evidence type="ECO:0000256" key="1">
    <source>
        <dbReference type="SAM" id="MobiDB-lite"/>
    </source>
</evidence>
<gene>
    <name evidence="2" type="ORF">Ctob_001915</name>
</gene>
<proteinExistence type="predicted"/>
<comment type="caution">
    <text evidence="2">The sequence shown here is derived from an EMBL/GenBank/DDBJ whole genome shotgun (WGS) entry which is preliminary data.</text>
</comment>